<evidence type="ECO:0000256" key="1">
    <source>
        <dbReference type="SAM" id="Phobius"/>
    </source>
</evidence>
<dbReference type="PATRIC" id="fig|2209.60.peg.2909"/>
<dbReference type="RefSeq" id="WP_048045642.1">
    <property type="nucleotide sequence ID" value="NZ_JJOT01000015.1"/>
</dbReference>
<keyword evidence="1" id="KW-0472">Membrane</keyword>
<protein>
    <submittedName>
        <fullName evidence="2">Uncharacterized protein</fullName>
    </submittedName>
</protein>
<gene>
    <name evidence="2" type="ORF">DU40_13570</name>
</gene>
<feature type="transmembrane region" description="Helical" evidence="1">
    <location>
        <begin position="148"/>
        <end position="168"/>
    </location>
</feature>
<feature type="transmembrane region" description="Helical" evidence="1">
    <location>
        <begin position="73"/>
        <end position="96"/>
    </location>
</feature>
<accession>A0A0F8BPG6</accession>
<feature type="transmembrane region" description="Helical" evidence="1">
    <location>
        <begin position="43"/>
        <end position="61"/>
    </location>
</feature>
<feature type="transmembrane region" description="Helical" evidence="1">
    <location>
        <begin position="174"/>
        <end position="193"/>
    </location>
</feature>
<dbReference type="AlphaFoldDB" id="A0A0F8BPG6"/>
<evidence type="ECO:0000313" key="3">
    <source>
        <dbReference type="Proteomes" id="UP000034597"/>
    </source>
</evidence>
<reference evidence="2 3" key="1">
    <citation type="journal article" date="2015" name="ISME J.">
        <title>Genomic and phenotypic differentiation among Methanosarcina mazei populations from Columbia River sediment.</title>
        <authorList>
            <person name="Youngblut N.D."/>
            <person name="Wirth J.S."/>
            <person name="Henriksen J.R."/>
            <person name="Smith M."/>
            <person name="Simon H."/>
            <person name="Metcalf W.W."/>
            <person name="Whitaker R.J."/>
        </authorList>
    </citation>
    <scope>NUCLEOTIDE SEQUENCE [LARGE SCALE GENOMIC DNA]</scope>
    <source>
        <strain evidence="2 3">2.F.T.0.2</strain>
    </source>
</reference>
<keyword evidence="1" id="KW-0812">Transmembrane</keyword>
<comment type="caution">
    <text evidence="2">The sequence shown here is derived from an EMBL/GenBank/DDBJ whole genome shotgun (WGS) entry which is preliminary data.</text>
</comment>
<dbReference type="EMBL" id="JJOT01000015">
    <property type="protein sequence ID" value="KKG05872.1"/>
    <property type="molecule type" value="Genomic_DNA"/>
</dbReference>
<keyword evidence="1" id="KW-1133">Transmembrane helix</keyword>
<sequence length="210" mass="24449">MPENGENPEIDEENLKFVFSASNDLKNELIVATRDTKEQIWKLLNFLLLLAGLYSTLIIFICNPQQNRDVPILYPTALSGIFLLAALIFSIVEIFPSPMEPIIYPKEMYKLVSKKYTESLSLLIPTYLSSVNDIWVKVEEKSFNRQKIIILVIISVVNFLLFGIYCVFANYEFYLNILSVVFTIGLLIFYFWFARKRRSHIDELKNNLKD</sequence>
<name>A0A0F8BPG6_METMZ</name>
<evidence type="ECO:0000313" key="2">
    <source>
        <dbReference type="EMBL" id="KKG05872.1"/>
    </source>
</evidence>
<dbReference type="Proteomes" id="UP000034597">
    <property type="component" value="Unassembled WGS sequence"/>
</dbReference>
<proteinExistence type="predicted"/>
<organism evidence="2 3">
    <name type="scientific">Methanosarcina mazei</name>
    <name type="common">Methanosarcina frisia</name>
    <dbReference type="NCBI Taxonomy" id="2209"/>
    <lineage>
        <taxon>Archaea</taxon>
        <taxon>Methanobacteriati</taxon>
        <taxon>Methanobacteriota</taxon>
        <taxon>Stenosarchaea group</taxon>
        <taxon>Methanomicrobia</taxon>
        <taxon>Methanosarcinales</taxon>
        <taxon>Methanosarcinaceae</taxon>
        <taxon>Methanosarcina</taxon>
    </lineage>
</organism>